<dbReference type="EMBL" id="JBFAKC010000009">
    <property type="protein sequence ID" value="MEV0709991.1"/>
    <property type="molecule type" value="Genomic_DNA"/>
</dbReference>
<dbReference type="SUPFAM" id="SSF56112">
    <property type="entry name" value="Protein kinase-like (PK-like)"/>
    <property type="match status" value="1"/>
</dbReference>
<comment type="caution">
    <text evidence="2">The sequence shown here is derived from an EMBL/GenBank/DDBJ whole genome shotgun (WGS) entry which is preliminary data.</text>
</comment>
<dbReference type="InterPro" id="IPR011009">
    <property type="entry name" value="Kinase-like_dom_sf"/>
</dbReference>
<dbReference type="Pfam" id="PF01636">
    <property type="entry name" value="APH"/>
    <property type="match status" value="1"/>
</dbReference>
<dbReference type="Proteomes" id="UP001551695">
    <property type="component" value="Unassembled WGS sequence"/>
</dbReference>
<organism evidence="2 3">
    <name type="scientific">Nocardia aurea</name>
    <dbReference type="NCBI Taxonomy" id="2144174"/>
    <lineage>
        <taxon>Bacteria</taxon>
        <taxon>Bacillati</taxon>
        <taxon>Actinomycetota</taxon>
        <taxon>Actinomycetes</taxon>
        <taxon>Mycobacteriales</taxon>
        <taxon>Nocardiaceae</taxon>
        <taxon>Nocardia</taxon>
    </lineage>
</organism>
<reference evidence="2 3" key="1">
    <citation type="submission" date="2024-06" db="EMBL/GenBank/DDBJ databases">
        <title>The Natural Products Discovery Center: Release of the First 8490 Sequenced Strains for Exploring Actinobacteria Biosynthetic Diversity.</title>
        <authorList>
            <person name="Kalkreuter E."/>
            <person name="Kautsar S.A."/>
            <person name="Yang D."/>
            <person name="Bader C.D."/>
            <person name="Teijaro C.N."/>
            <person name="Fluegel L."/>
            <person name="Davis C.M."/>
            <person name="Simpson J.R."/>
            <person name="Lauterbach L."/>
            <person name="Steele A.D."/>
            <person name="Gui C."/>
            <person name="Meng S."/>
            <person name="Li G."/>
            <person name="Viehrig K."/>
            <person name="Ye F."/>
            <person name="Su P."/>
            <person name="Kiefer A.F."/>
            <person name="Nichols A."/>
            <person name="Cepeda A.J."/>
            <person name="Yan W."/>
            <person name="Fan B."/>
            <person name="Jiang Y."/>
            <person name="Adhikari A."/>
            <person name="Zheng C.-J."/>
            <person name="Schuster L."/>
            <person name="Cowan T.M."/>
            <person name="Smanski M.J."/>
            <person name="Chevrette M.G."/>
            <person name="De Carvalho L.P.S."/>
            <person name="Shen B."/>
        </authorList>
    </citation>
    <scope>NUCLEOTIDE SEQUENCE [LARGE SCALE GENOMIC DNA]</scope>
    <source>
        <strain evidence="2 3">NPDC050403</strain>
    </source>
</reference>
<dbReference type="PANTHER" id="PTHR47829">
    <property type="entry name" value="HYDROLASE, PUTATIVE (AFU_ORTHOLOGUE AFUA_1G12880)-RELATED"/>
    <property type="match status" value="1"/>
</dbReference>
<dbReference type="RefSeq" id="WP_357785978.1">
    <property type="nucleotide sequence ID" value="NZ_JBFAKC010000009.1"/>
</dbReference>
<dbReference type="InterPro" id="IPR052898">
    <property type="entry name" value="ACAD10-like"/>
</dbReference>
<name>A0ABV3FX49_9NOCA</name>
<evidence type="ECO:0000313" key="2">
    <source>
        <dbReference type="EMBL" id="MEV0709991.1"/>
    </source>
</evidence>
<keyword evidence="3" id="KW-1185">Reference proteome</keyword>
<dbReference type="CDD" id="cd05154">
    <property type="entry name" value="ACAD10_11_N-like"/>
    <property type="match status" value="1"/>
</dbReference>
<sequence length="344" mass="36943">MDIAALRDYLVGAGIDVEGELRVELISGGRSNLTFKAYDDRTTWVVRRPPTSGLTPSAHDMAREYTVTSRLAGTSVPVAAAVAFDADGAALGAPMTVVEYVEGSVIRDRADLATLTDAQVEASAAALVATLVDLHAVDYRAAGLENFGRPHEFVARQVALWARQWDRVKTRDLPDFAALHAALSEAIPATSDASIIHGDFRIDNTILDSESPDIVRAVVDWEMSTLGDPLTDIALMCVYRTPVFDLVLGADAAWTSPRLPSPEVLAQRYATLSGRDLADWNFYLALANFKLGVIGEGITHRALHGSDAGGDARRAAEATPEFMAAGLRALRTVSRTGHRSTESL</sequence>
<gene>
    <name evidence="2" type="ORF">AB0I48_20715</name>
</gene>
<dbReference type="Gene3D" id="3.30.200.20">
    <property type="entry name" value="Phosphorylase Kinase, domain 1"/>
    <property type="match status" value="1"/>
</dbReference>
<dbReference type="PANTHER" id="PTHR47829:SF1">
    <property type="entry name" value="HAD FAMILY PHOSPHATASE"/>
    <property type="match status" value="1"/>
</dbReference>
<proteinExistence type="predicted"/>
<evidence type="ECO:0000259" key="1">
    <source>
        <dbReference type="Pfam" id="PF01636"/>
    </source>
</evidence>
<evidence type="ECO:0000313" key="3">
    <source>
        <dbReference type="Proteomes" id="UP001551695"/>
    </source>
</evidence>
<accession>A0ABV3FX49</accession>
<dbReference type="InterPro" id="IPR041726">
    <property type="entry name" value="ACAD10_11_N"/>
</dbReference>
<feature type="domain" description="Aminoglycoside phosphotransferase" evidence="1">
    <location>
        <begin position="23"/>
        <end position="251"/>
    </location>
</feature>
<dbReference type="InterPro" id="IPR002575">
    <property type="entry name" value="Aminoglycoside_PTrfase"/>
</dbReference>
<dbReference type="Gene3D" id="3.90.1200.10">
    <property type="match status" value="1"/>
</dbReference>
<protein>
    <submittedName>
        <fullName evidence="2">Phosphotransferase family protein</fullName>
    </submittedName>
</protein>